<proteinExistence type="predicted"/>
<reference evidence="1 2" key="1">
    <citation type="submission" date="2013-12" db="EMBL/GenBank/DDBJ databases">
        <authorList>
            <consortium name="DOE Joint Genome Institute"/>
            <person name="Bryant D.A."/>
            <person name="Huntemann M."/>
            <person name="Han J."/>
            <person name="Chen A."/>
            <person name="Kyrpides N."/>
            <person name="Mavromatis K."/>
            <person name="Markowitz V."/>
            <person name="Palaniappan K."/>
            <person name="Ivanova N."/>
            <person name="Schaumberg A."/>
            <person name="Pati A."/>
            <person name="Liolios K."/>
            <person name="Nordberg H.P."/>
            <person name="Cantor M.N."/>
            <person name="Hua S.X."/>
            <person name="Woyke T."/>
        </authorList>
    </citation>
    <scope>NUCLEOTIDE SEQUENCE [LARGE SCALE GENOMIC DNA]</scope>
    <source>
        <strain evidence="1 2">984</strain>
    </source>
</reference>
<protein>
    <submittedName>
        <fullName evidence="1">Uncharacterized protein</fullName>
    </submittedName>
</protein>
<gene>
    <name evidence="1" type="ORF">MARPU_09620</name>
</gene>
<dbReference type="HOGENOM" id="CLU_2206874_0_0_6"/>
<organism evidence="1 2">
    <name type="scientific">Marichromatium purpuratum 984</name>
    <dbReference type="NCBI Taxonomy" id="765910"/>
    <lineage>
        <taxon>Bacteria</taxon>
        <taxon>Pseudomonadati</taxon>
        <taxon>Pseudomonadota</taxon>
        <taxon>Gammaproteobacteria</taxon>
        <taxon>Chromatiales</taxon>
        <taxon>Chromatiaceae</taxon>
        <taxon>Marichromatium</taxon>
    </lineage>
</organism>
<dbReference type="RefSeq" id="WP_005225047.1">
    <property type="nucleotide sequence ID" value="NZ_CP007031.1"/>
</dbReference>
<dbReference type="Proteomes" id="UP000005275">
    <property type="component" value="Chromosome"/>
</dbReference>
<dbReference type="EMBL" id="CP007031">
    <property type="protein sequence ID" value="AHF05517.1"/>
    <property type="molecule type" value="Genomic_DNA"/>
</dbReference>
<dbReference type="AlphaFoldDB" id="W0E440"/>
<sequence>MSSQHTQGPWLTDLQPDDTEVVVRSLDGDVIATVVHRDLADPGRPVVELTDDDWPVYANARLIRAAPTLLAALEHILNTSAQQWSDRDAINAIARHAISEATGGRHA</sequence>
<accession>W0E440</accession>
<evidence type="ECO:0000313" key="2">
    <source>
        <dbReference type="Proteomes" id="UP000005275"/>
    </source>
</evidence>
<name>W0E440_MARPU</name>
<dbReference type="STRING" id="765910.MARPU_09620"/>
<dbReference type="KEGG" id="mpur:MARPU_09620"/>
<evidence type="ECO:0000313" key="1">
    <source>
        <dbReference type="EMBL" id="AHF05517.1"/>
    </source>
</evidence>
<keyword evidence="2" id="KW-1185">Reference proteome</keyword>